<dbReference type="EMBL" id="PETL01000011">
    <property type="protein sequence ID" value="PIV64828.1"/>
    <property type="molecule type" value="Genomic_DNA"/>
</dbReference>
<dbReference type="GO" id="GO:0005524">
    <property type="term" value="F:ATP binding"/>
    <property type="evidence" value="ECO:0007669"/>
    <property type="project" value="UniProtKB-KW"/>
</dbReference>
<dbReference type="CDD" id="cd00318">
    <property type="entry name" value="Phosphoglycerate_kinase"/>
    <property type="match status" value="1"/>
</dbReference>
<feature type="binding site" evidence="12">
    <location>
        <position position="39"/>
    </location>
    <ligand>
        <name>(2R)-3-phosphoglycerate</name>
        <dbReference type="ChEBI" id="CHEBI:58272"/>
    </ligand>
</feature>
<comment type="subcellular location">
    <subcellularLocation>
        <location evidence="11">Cytoplasm</location>
    </subcellularLocation>
</comment>
<comment type="pathway">
    <text evidence="2 11">Carbohydrate degradation; glycolysis; pyruvate from D-glyceraldehyde 3-phosphate: step 2/5.</text>
</comment>
<keyword evidence="10 11" id="KW-0067">ATP-binding</keyword>
<dbReference type="PANTHER" id="PTHR11406">
    <property type="entry name" value="PHOSPHOGLYCERATE KINASE"/>
    <property type="match status" value="1"/>
</dbReference>
<dbReference type="InterPro" id="IPR001576">
    <property type="entry name" value="Phosphoglycerate_kinase"/>
</dbReference>
<name>A0A2M7EAT9_9BACT</name>
<dbReference type="PANTHER" id="PTHR11406:SF23">
    <property type="entry name" value="PHOSPHOGLYCERATE KINASE 1, CHLOROPLASTIC-RELATED"/>
    <property type="match status" value="1"/>
</dbReference>
<dbReference type="FunFam" id="3.40.50.1260:FF:000003">
    <property type="entry name" value="Phosphoglycerate kinase"/>
    <property type="match status" value="1"/>
</dbReference>
<evidence type="ECO:0000313" key="15">
    <source>
        <dbReference type="EMBL" id="PIV64828.1"/>
    </source>
</evidence>
<feature type="binding site" evidence="11 13">
    <location>
        <begin position="352"/>
        <end position="355"/>
    </location>
    <ligand>
        <name>ATP</name>
        <dbReference type="ChEBI" id="CHEBI:30616"/>
    </ligand>
</feature>
<reference evidence="16" key="1">
    <citation type="submission" date="2017-09" db="EMBL/GenBank/DDBJ databases">
        <title>Depth-based differentiation of microbial function through sediment-hosted aquifers and enrichment of novel symbionts in the deep terrestrial subsurface.</title>
        <authorList>
            <person name="Probst A.J."/>
            <person name="Ladd B."/>
            <person name="Jarett J.K."/>
            <person name="Geller-Mcgrath D.E."/>
            <person name="Sieber C.M.K."/>
            <person name="Emerson J.B."/>
            <person name="Anantharaman K."/>
            <person name="Thomas B.C."/>
            <person name="Malmstrom R."/>
            <person name="Stieglmeier M."/>
            <person name="Klingl A."/>
            <person name="Woyke T."/>
            <person name="Ryan C.M."/>
            <person name="Banfield J.F."/>
        </authorList>
    </citation>
    <scope>NUCLEOTIDE SEQUENCE [LARGE SCALE GENOMIC DNA]</scope>
</reference>
<comment type="subunit">
    <text evidence="4 11">Monomer.</text>
</comment>
<evidence type="ECO:0000256" key="12">
    <source>
        <dbReference type="PIRSR" id="PIRSR000724-1"/>
    </source>
</evidence>
<dbReference type="AlphaFoldDB" id="A0A2M7EAT9"/>
<accession>A0A2M7EAT9</accession>
<dbReference type="GO" id="GO:0043531">
    <property type="term" value="F:ADP binding"/>
    <property type="evidence" value="ECO:0007669"/>
    <property type="project" value="TreeGrafter"/>
</dbReference>
<dbReference type="Proteomes" id="UP000228886">
    <property type="component" value="Unassembled WGS sequence"/>
</dbReference>
<evidence type="ECO:0000256" key="1">
    <source>
        <dbReference type="ARBA" id="ARBA00000642"/>
    </source>
</evidence>
<dbReference type="InterPro" id="IPR036043">
    <property type="entry name" value="Phosphoglycerate_kinase_sf"/>
</dbReference>
<comment type="similarity">
    <text evidence="3 11 14">Belongs to the phosphoglycerate kinase family.</text>
</comment>
<evidence type="ECO:0000256" key="9">
    <source>
        <dbReference type="ARBA" id="ARBA00022777"/>
    </source>
</evidence>
<evidence type="ECO:0000256" key="3">
    <source>
        <dbReference type="ARBA" id="ARBA00008982"/>
    </source>
</evidence>
<gene>
    <name evidence="11 15" type="primary">pgk</name>
    <name evidence="15" type="ORF">COS11_00180</name>
</gene>
<evidence type="ECO:0000256" key="6">
    <source>
        <dbReference type="ARBA" id="ARBA00016471"/>
    </source>
</evidence>
<comment type="caution">
    <text evidence="15">The sequence shown here is derived from an EMBL/GenBank/DDBJ whole genome shotgun (WGS) entry which is preliminary data.</text>
</comment>
<keyword evidence="7 11" id="KW-0808">Transferase</keyword>
<keyword evidence="8 11" id="KW-0547">Nucleotide-binding</keyword>
<evidence type="ECO:0000256" key="11">
    <source>
        <dbReference type="HAMAP-Rule" id="MF_00145"/>
    </source>
</evidence>
<feature type="binding site" evidence="11 13">
    <location>
        <position position="204"/>
    </location>
    <ligand>
        <name>ATP</name>
        <dbReference type="ChEBI" id="CHEBI:30616"/>
    </ligand>
</feature>
<evidence type="ECO:0000256" key="2">
    <source>
        <dbReference type="ARBA" id="ARBA00004838"/>
    </source>
</evidence>
<dbReference type="HAMAP" id="MF_00145">
    <property type="entry name" value="Phosphoglyc_kinase"/>
    <property type="match status" value="1"/>
</dbReference>
<proteinExistence type="inferred from homology"/>
<keyword evidence="11" id="KW-0324">Glycolysis</keyword>
<evidence type="ECO:0000256" key="10">
    <source>
        <dbReference type="ARBA" id="ARBA00022840"/>
    </source>
</evidence>
<comment type="catalytic activity">
    <reaction evidence="1 11 14">
        <text>(2R)-3-phosphoglycerate + ATP = (2R)-3-phospho-glyceroyl phosphate + ADP</text>
        <dbReference type="Rhea" id="RHEA:14801"/>
        <dbReference type="ChEBI" id="CHEBI:30616"/>
        <dbReference type="ChEBI" id="CHEBI:57604"/>
        <dbReference type="ChEBI" id="CHEBI:58272"/>
        <dbReference type="ChEBI" id="CHEBI:456216"/>
        <dbReference type="EC" id="2.7.2.3"/>
    </reaction>
</comment>
<dbReference type="SUPFAM" id="SSF53748">
    <property type="entry name" value="Phosphoglycerate kinase"/>
    <property type="match status" value="1"/>
</dbReference>
<evidence type="ECO:0000256" key="13">
    <source>
        <dbReference type="PIRSR" id="PIRSR000724-2"/>
    </source>
</evidence>
<keyword evidence="11" id="KW-0963">Cytoplasm</keyword>
<dbReference type="Gene3D" id="3.40.50.1260">
    <property type="entry name" value="Phosphoglycerate kinase, N-terminal domain"/>
    <property type="match status" value="2"/>
</dbReference>
<sequence>MENKITGVKELALEEKKVLLRVDFNVPFDEKGRVSDDTRIKMALPTINYLLEKRCRIILASHLGRPQGKIVEKLRLASIKKPLEELLGQSVALAPDSVGSETENLVKKMKGGEILLLENLRFHPEEEKNEKEFSKSLARLAESYVNDAFGTSHRAHSSTVGITGYLPSAAGFLLEKEVAILSKLLEKPERPFLFILGGAKVSDKAGVVKNLLARIDMVILGGALAYTFIKAKNWDVGNSQVEYDKLDLVKTILEDARKKRIEFHTPLDHTIATKIAADSKYLTTERGAIPAGWIGVDIGPKAIEEYKGCISRAKTVFWNGPMGVFEIEPFARGTMEIAHALGSASAYSVVGGGDSLAAVKKAGVAEKIGHLSTGGGASLEFLEGKVLPGIAALQKK</sequence>
<feature type="binding site" evidence="11 13">
    <location>
        <position position="326"/>
    </location>
    <ligand>
        <name>ATP</name>
        <dbReference type="ChEBI" id="CHEBI:30616"/>
    </ligand>
</feature>
<dbReference type="PIRSF" id="PIRSF000724">
    <property type="entry name" value="Pgk"/>
    <property type="match status" value="1"/>
</dbReference>
<dbReference type="FunFam" id="3.40.50.1260:FF:000006">
    <property type="entry name" value="Phosphoglycerate kinase"/>
    <property type="match status" value="1"/>
</dbReference>
<feature type="binding site" evidence="12">
    <location>
        <position position="154"/>
    </location>
    <ligand>
        <name>(2R)-3-phosphoglycerate</name>
        <dbReference type="ChEBI" id="CHEBI:58272"/>
    </ligand>
</feature>
<evidence type="ECO:0000256" key="7">
    <source>
        <dbReference type="ARBA" id="ARBA00022679"/>
    </source>
</evidence>
<feature type="binding site" evidence="11 12">
    <location>
        <begin position="62"/>
        <end position="65"/>
    </location>
    <ligand>
        <name>substrate</name>
    </ligand>
</feature>
<evidence type="ECO:0000256" key="4">
    <source>
        <dbReference type="ARBA" id="ARBA00011245"/>
    </source>
</evidence>
<feature type="binding site" evidence="12">
    <location>
        <position position="121"/>
    </location>
    <ligand>
        <name>(2R)-3-phosphoglycerate</name>
        <dbReference type="ChEBI" id="CHEBI:58272"/>
    </ligand>
</feature>
<feature type="binding site" evidence="11">
    <location>
        <position position="121"/>
    </location>
    <ligand>
        <name>substrate</name>
    </ligand>
</feature>
<feature type="binding site" evidence="11">
    <location>
        <position position="39"/>
    </location>
    <ligand>
        <name>substrate</name>
    </ligand>
</feature>
<evidence type="ECO:0000256" key="8">
    <source>
        <dbReference type="ARBA" id="ARBA00022741"/>
    </source>
</evidence>
<protein>
    <recommendedName>
        <fullName evidence="6 11">Phosphoglycerate kinase</fullName>
        <ecNumber evidence="5 11">2.7.2.3</ecNumber>
    </recommendedName>
</protein>
<dbReference type="InterPro" id="IPR015911">
    <property type="entry name" value="Phosphoglycerate_kinase_CS"/>
</dbReference>
<dbReference type="PRINTS" id="PR00477">
    <property type="entry name" value="PHGLYCKINASE"/>
</dbReference>
<dbReference type="InterPro" id="IPR015824">
    <property type="entry name" value="Phosphoglycerate_kinase_N"/>
</dbReference>
<dbReference type="GO" id="GO:0004618">
    <property type="term" value="F:phosphoglycerate kinase activity"/>
    <property type="evidence" value="ECO:0007669"/>
    <property type="project" value="UniProtKB-UniRule"/>
</dbReference>
<feature type="binding site" evidence="11">
    <location>
        <position position="295"/>
    </location>
    <ligand>
        <name>ATP</name>
        <dbReference type="ChEBI" id="CHEBI:30616"/>
    </ligand>
</feature>
<evidence type="ECO:0000313" key="16">
    <source>
        <dbReference type="Proteomes" id="UP000228886"/>
    </source>
</evidence>
<feature type="binding site" evidence="11">
    <location>
        <position position="154"/>
    </location>
    <ligand>
        <name>substrate</name>
    </ligand>
</feature>
<dbReference type="UniPathway" id="UPA00109">
    <property type="reaction ID" value="UER00185"/>
</dbReference>
<dbReference type="GO" id="GO:0006096">
    <property type="term" value="P:glycolytic process"/>
    <property type="evidence" value="ECO:0007669"/>
    <property type="project" value="UniProtKB-UniRule"/>
</dbReference>
<dbReference type="GO" id="GO:0006094">
    <property type="term" value="P:gluconeogenesis"/>
    <property type="evidence" value="ECO:0007669"/>
    <property type="project" value="TreeGrafter"/>
</dbReference>
<evidence type="ECO:0000256" key="14">
    <source>
        <dbReference type="RuleBase" id="RU000532"/>
    </source>
</evidence>
<keyword evidence="9 11" id="KW-0418">Kinase</keyword>
<dbReference type="EC" id="2.7.2.3" evidence="5 11"/>
<dbReference type="GO" id="GO:0005829">
    <property type="term" value="C:cytosol"/>
    <property type="evidence" value="ECO:0007669"/>
    <property type="project" value="TreeGrafter"/>
</dbReference>
<feature type="binding site" evidence="11 12">
    <location>
        <begin position="23"/>
        <end position="25"/>
    </location>
    <ligand>
        <name>substrate</name>
    </ligand>
</feature>
<dbReference type="Pfam" id="PF00162">
    <property type="entry name" value="PGK"/>
    <property type="match status" value="1"/>
</dbReference>
<dbReference type="PROSITE" id="PS00111">
    <property type="entry name" value="PGLYCERATE_KINASE"/>
    <property type="match status" value="1"/>
</dbReference>
<organism evidence="15 16">
    <name type="scientific">bacterium (Candidatus Ratteibacteria) CG01_land_8_20_14_3_00_40_19</name>
    <dbReference type="NCBI Taxonomy" id="2014290"/>
    <lineage>
        <taxon>Bacteria</taxon>
        <taxon>Candidatus Ratteibacteria</taxon>
    </lineage>
</organism>
<evidence type="ECO:0000256" key="5">
    <source>
        <dbReference type="ARBA" id="ARBA00013061"/>
    </source>
</evidence>